<dbReference type="PANTHER" id="PTHR48081">
    <property type="entry name" value="AB HYDROLASE SUPERFAMILY PROTEIN C4A8.06C"/>
    <property type="match status" value="1"/>
</dbReference>
<proteinExistence type="predicted"/>
<dbReference type="Pfam" id="PF07859">
    <property type="entry name" value="Abhydrolase_3"/>
    <property type="match status" value="1"/>
</dbReference>
<sequence length="629" mass="69326">MSNPRPITFDPRVFDPSSITEEAKAFDAKAKDVESRMPKIQVVGAKEMRRMRLAGETVRPPPTLVESATVSSIPSREAGRNIPIRILTPQNGKPTRGVYMHIHGGGWSLADESFADLFLQGLADGHGLVCVSIGYRLAPEHPFPAGPEDCYDAVEWLVLNSEATYKAPLTFIGGDSAGGHLSMLTGLHLLQHSDERFSNYPLKGLMLHFGAFSLNFMPSGFNMTQNESGLNIDYDAMVFCRDQFLPGWTHETLIRPDVSPLYTNLEPLRGKLYPVLFTCGTRDVLIDDTLFMSVKWLAAGGEAVVEIVPGAQHGYIMAPRSLVGSGSEQGMAAVDRFIGDKLQLYKLVPTADSARSIQAANHSIKHRQSSSASKHTWHQAIGSRARMDDFQKRIDSLLESYLEFLDEYTRLRAQLSKLQAGVFQNIARANFSAERGLRYGQDQYDERMQASRLLRISVGDDGDDNSAPSFHVEKPNSSATEPDSEAPPATEPDRQSSGDEEQESDDAAPQKGKEERDENSAEGNSAEEENKEATPAGEEEPATSTVRKDPLFWFGLLAPMPLRNAQSLAIEAMEQIIPRLVTVNAEMLRLEIEVGRARKRRAKFLQKSKAEPVPVEAEVQATTPAVEAT</sequence>
<comment type="caution">
    <text evidence="4">The sequence shown here is derived from an EMBL/GenBank/DDBJ whole genome shotgun (WGS) entry which is preliminary data.</text>
</comment>
<accession>A0A9N9W0W6</accession>
<evidence type="ECO:0000313" key="5">
    <source>
        <dbReference type="Proteomes" id="UP000775872"/>
    </source>
</evidence>
<dbReference type="SUPFAM" id="SSF53474">
    <property type="entry name" value="alpha/beta-Hydrolases"/>
    <property type="match status" value="1"/>
</dbReference>
<dbReference type="InterPro" id="IPR013094">
    <property type="entry name" value="AB_hydrolase_3"/>
</dbReference>
<dbReference type="InterPro" id="IPR029058">
    <property type="entry name" value="AB_hydrolase_fold"/>
</dbReference>
<dbReference type="PANTHER" id="PTHR48081:SF8">
    <property type="entry name" value="ALPHA_BETA HYDROLASE FOLD-3 DOMAIN-CONTAINING PROTEIN-RELATED"/>
    <property type="match status" value="1"/>
</dbReference>
<dbReference type="AlphaFoldDB" id="A0A9N9W0W6"/>
<dbReference type="OrthoDB" id="408631at2759"/>
<name>A0A9N9W0W6_9HYPO</name>
<evidence type="ECO:0000313" key="4">
    <source>
        <dbReference type="EMBL" id="CAH0043139.1"/>
    </source>
</evidence>
<dbReference type="GO" id="GO:0016787">
    <property type="term" value="F:hydrolase activity"/>
    <property type="evidence" value="ECO:0007669"/>
    <property type="project" value="UniProtKB-KW"/>
</dbReference>
<dbReference type="Gene3D" id="3.40.50.1820">
    <property type="entry name" value="alpha/beta hydrolase"/>
    <property type="match status" value="1"/>
</dbReference>
<feature type="region of interest" description="Disordered" evidence="2">
    <location>
        <begin position="458"/>
        <end position="546"/>
    </location>
</feature>
<evidence type="ECO:0000259" key="3">
    <source>
        <dbReference type="Pfam" id="PF07859"/>
    </source>
</evidence>
<evidence type="ECO:0000256" key="2">
    <source>
        <dbReference type="SAM" id="MobiDB-lite"/>
    </source>
</evidence>
<reference evidence="4" key="1">
    <citation type="submission" date="2021-10" db="EMBL/GenBank/DDBJ databases">
        <authorList>
            <person name="Piombo E."/>
        </authorList>
    </citation>
    <scope>NUCLEOTIDE SEQUENCE</scope>
</reference>
<keyword evidence="5" id="KW-1185">Reference proteome</keyword>
<dbReference type="Proteomes" id="UP000775872">
    <property type="component" value="Unassembled WGS sequence"/>
</dbReference>
<dbReference type="EMBL" id="CABFOC020000003">
    <property type="protein sequence ID" value="CAH0043139.1"/>
    <property type="molecule type" value="Genomic_DNA"/>
</dbReference>
<feature type="domain" description="Alpha/beta hydrolase fold-3" evidence="3">
    <location>
        <begin position="100"/>
        <end position="316"/>
    </location>
</feature>
<dbReference type="Pfam" id="PF21730">
    <property type="entry name" value="Vma22_CCDC115"/>
    <property type="match status" value="1"/>
</dbReference>
<dbReference type="InterPro" id="IPR040357">
    <property type="entry name" value="Vma22/CCDC115"/>
</dbReference>
<organism evidence="4 5">
    <name type="scientific">Clonostachys solani</name>
    <dbReference type="NCBI Taxonomy" id="160281"/>
    <lineage>
        <taxon>Eukaryota</taxon>
        <taxon>Fungi</taxon>
        <taxon>Dikarya</taxon>
        <taxon>Ascomycota</taxon>
        <taxon>Pezizomycotina</taxon>
        <taxon>Sordariomycetes</taxon>
        <taxon>Hypocreomycetidae</taxon>
        <taxon>Hypocreales</taxon>
        <taxon>Bionectriaceae</taxon>
        <taxon>Clonostachys</taxon>
    </lineage>
</organism>
<protein>
    <recommendedName>
        <fullName evidence="3">Alpha/beta hydrolase fold-3 domain-containing protein</fullName>
    </recommendedName>
</protein>
<keyword evidence="1" id="KW-0378">Hydrolase</keyword>
<dbReference type="InterPro" id="IPR050300">
    <property type="entry name" value="GDXG_lipolytic_enzyme"/>
</dbReference>
<evidence type="ECO:0000256" key="1">
    <source>
        <dbReference type="ARBA" id="ARBA00022801"/>
    </source>
</evidence>
<gene>
    <name evidence="4" type="ORF">CSOL1703_00009153</name>
</gene>
<dbReference type="GO" id="GO:0070072">
    <property type="term" value="P:vacuolar proton-transporting V-type ATPase complex assembly"/>
    <property type="evidence" value="ECO:0007669"/>
    <property type="project" value="InterPro"/>
</dbReference>